<sequence length="30" mass="3618">MPIYIHGAVKVKLYHQQLKVTHEKRIVMRT</sequence>
<dbReference type="AlphaFoldDB" id="A0A0E9R5Q5"/>
<dbReference type="EMBL" id="GBXM01084138">
    <property type="protein sequence ID" value="JAH24439.1"/>
    <property type="molecule type" value="Transcribed_RNA"/>
</dbReference>
<evidence type="ECO:0000313" key="1">
    <source>
        <dbReference type="EMBL" id="JAH24439.1"/>
    </source>
</evidence>
<protein>
    <submittedName>
        <fullName evidence="1">Uncharacterized protein</fullName>
    </submittedName>
</protein>
<organism evidence="1">
    <name type="scientific">Anguilla anguilla</name>
    <name type="common">European freshwater eel</name>
    <name type="synonym">Muraena anguilla</name>
    <dbReference type="NCBI Taxonomy" id="7936"/>
    <lineage>
        <taxon>Eukaryota</taxon>
        <taxon>Metazoa</taxon>
        <taxon>Chordata</taxon>
        <taxon>Craniata</taxon>
        <taxon>Vertebrata</taxon>
        <taxon>Euteleostomi</taxon>
        <taxon>Actinopterygii</taxon>
        <taxon>Neopterygii</taxon>
        <taxon>Teleostei</taxon>
        <taxon>Anguilliformes</taxon>
        <taxon>Anguillidae</taxon>
        <taxon>Anguilla</taxon>
    </lineage>
</organism>
<reference evidence="1" key="1">
    <citation type="submission" date="2014-11" db="EMBL/GenBank/DDBJ databases">
        <authorList>
            <person name="Amaro Gonzalez C."/>
        </authorList>
    </citation>
    <scope>NUCLEOTIDE SEQUENCE</scope>
</reference>
<proteinExistence type="predicted"/>
<accession>A0A0E9R5Q5</accession>
<name>A0A0E9R5Q5_ANGAN</name>
<reference evidence="1" key="2">
    <citation type="journal article" date="2015" name="Fish Shellfish Immunol.">
        <title>Early steps in the European eel (Anguilla anguilla)-Vibrio vulnificus interaction in the gills: Role of the RtxA13 toxin.</title>
        <authorList>
            <person name="Callol A."/>
            <person name="Pajuelo D."/>
            <person name="Ebbesson L."/>
            <person name="Teles M."/>
            <person name="MacKenzie S."/>
            <person name="Amaro C."/>
        </authorList>
    </citation>
    <scope>NUCLEOTIDE SEQUENCE</scope>
</reference>